<comment type="caution">
    <text evidence="2">The sequence shown here is derived from an EMBL/GenBank/DDBJ whole genome shotgun (WGS) entry which is preliminary data.</text>
</comment>
<evidence type="ECO:0000313" key="2">
    <source>
        <dbReference type="EMBL" id="CAL1543320.1"/>
    </source>
</evidence>
<keyword evidence="3" id="KW-1185">Reference proteome</keyword>
<reference evidence="2 3" key="1">
    <citation type="submission" date="2024-04" db="EMBL/GenBank/DDBJ databases">
        <authorList>
            <consortium name="Genoscope - CEA"/>
            <person name="William W."/>
        </authorList>
    </citation>
    <scope>NUCLEOTIDE SEQUENCE [LARGE SCALE GENOMIC DNA]</scope>
</reference>
<protein>
    <submittedName>
        <fullName evidence="2">Uncharacterized protein</fullName>
    </submittedName>
</protein>
<name>A0AAV2ICD7_LYMST</name>
<evidence type="ECO:0000256" key="1">
    <source>
        <dbReference type="SAM" id="MobiDB-lite"/>
    </source>
</evidence>
<evidence type="ECO:0000313" key="3">
    <source>
        <dbReference type="Proteomes" id="UP001497497"/>
    </source>
</evidence>
<dbReference type="InterPro" id="IPR038832">
    <property type="entry name" value="CDCA3"/>
</dbReference>
<dbReference type="PANTHER" id="PTHR34756:SF1">
    <property type="entry name" value="CELL DIVISION CYCLE-ASSOCIATED PROTEIN 3"/>
    <property type="match status" value="1"/>
</dbReference>
<organism evidence="2 3">
    <name type="scientific">Lymnaea stagnalis</name>
    <name type="common">Great pond snail</name>
    <name type="synonym">Helix stagnalis</name>
    <dbReference type="NCBI Taxonomy" id="6523"/>
    <lineage>
        <taxon>Eukaryota</taxon>
        <taxon>Metazoa</taxon>
        <taxon>Spiralia</taxon>
        <taxon>Lophotrochozoa</taxon>
        <taxon>Mollusca</taxon>
        <taxon>Gastropoda</taxon>
        <taxon>Heterobranchia</taxon>
        <taxon>Euthyneura</taxon>
        <taxon>Panpulmonata</taxon>
        <taxon>Hygrophila</taxon>
        <taxon>Lymnaeoidea</taxon>
        <taxon>Lymnaeidae</taxon>
        <taxon>Lymnaea</taxon>
    </lineage>
</organism>
<gene>
    <name evidence="2" type="ORF">GSLYS_00016854001</name>
</gene>
<proteinExistence type="predicted"/>
<dbReference type="PANTHER" id="PTHR34756">
    <property type="entry name" value="CELL DIVISION CYCLE-ASSOCIATED PROTEIN 3"/>
    <property type="match status" value="1"/>
</dbReference>
<feature type="compositionally biased region" description="Polar residues" evidence="1">
    <location>
        <begin position="89"/>
        <end position="102"/>
    </location>
</feature>
<feature type="compositionally biased region" description="Basic and acidic residues" evidence="1">
    <location>
        <begin position="70"/>
        <end position="83"/>
    </location>
</feature>
<sequence length="300" mass="33261">MGGFLGKYEEAGYLDDKSEDITPKKVLRNKRLLSLDPRSPSEGIARTPIIVEKTPVPGVVRNKLCSSLEETPRINRSSDKVQDPRSPTIEFSRTPINPCHSSVMSRQVDPLAMKDLSLKDSPVSLYMCDTESGIGSTEVTPVLKYRKTQGHTSQLVESPDSALGIDAWKQPRMDCGDQRPQTQHDASLENEANPELVHVQNNAYFSLEARDSVLQDENIFIPANTEMIVSDESETKLSYAIPPFISRKTGSVCMTAGVVRSPLSLVENSRALSQRNVIMPSGGKQTPKYSRVVDKENLYH</sequence>
<feature type="region of interest" description="Disordered" evidence="1">
    <location>
        <begin position="70"/>
        <end position="102"/>
    </location>
</feature>
<accession>A0AAV2ICD7</accession>
<dbReference type="AlphaFoldDB" id="A0AAV2ICD7"/>
<dbReference type="EMBL" id="CAXITT010000540">
    <property type="protein sequence ID" value="CAL1543320.1"/>
    <property type="molecule type" value="Genomic_DNA"/>
</dbReference>
<dbReference type="Proteomes" id="UP001497497">
    <property type="component" value="Unassembled WGS sequence"/>
</dbReference>